<reference evidence="3 4" key="1">
    <citation type="submission" date="2020-10" db="EMBL/GenBank/DDBJ databases">
        <title>Sequencing the genomes of 1000 actinobacteria strains.</title>
        <authorList>
            <person name="Klenk H.-P."/>
        </authorList>
    </citation>
    <scope>NUCLEOTIDE SEQUENCE [LARGE SCALE GENOMIC DNA]</scope>
    <source>
        <strain evidence="3 4">DSM 46744</strain>
    </source>
</reference>
<protein>
    <recommendedName>
        <fullName evidence="2">Probable zinc-binding domain-containing protein</fullName>
    </recommendedName>
</protein>
<name>A0ABR9K214_9ACTN</name>
<feature type="domain" description="Probable zinc-binding" evidence="2">
    <location>
        <begin position="125"/>
        <end position="174"/>
    </location>
</feature>
<evidence type="ECO:0000313" key="3">
    <source>
        <dbReference type="EMBL" id="MBE1536904.1"/>
    </source>
</evidence>
<gene>
    <name evidence="3" type="ORF">H4W34_006737</name>
</gene>
<dbReference type="EMBL" id="JADBDZ010000001">
    <property type="protein sequence ID" value="MBE1536904.1"/>
    <property type="molecule type" value="Genomic_DNA"/>
</dbReference>
<proteinExistence type="predicted"/>
<comment type="caution">
    <text evidence="3">The sequence shown here is derived from an EMBL/GenBank/DDBJ whole genome shotgun (WGS) entry which is preliminary data.</text>
</comment>
<dbReference type="Proteomes" id="UP000627838">
    <property type="component" value="Unassembled WGS sequence"/>
</dbReference>
<feature type="compositionally biased region" description="Basic residues" evidence="1">
    <location>
        <begin position="46"/>
        <end position="55"/>
    </location>
</feature>
<keyword evidence="4" id="KW-1185">Reference proteome</keyword>
<feature type="region of interest" description="Disordered" evidence="1">
    <location>
        <begin position="43"/>
        <end position="70"/>
    </location>
</feature>
<dbReference type="SUPFAM" id="SSF48452">
    <property type="entry name" value="TPR-like"/>
    <property type="match status" value="1"/>
</dbReference>
<dbReference type="InterPro" id="IPR025306">
    <property type="entry name" value="Zn-bnd_dom_prob"/>
</dbReference>
<accession>A0ABR9K214</accession>
<dbReference type="InterPro" id="IPR011990">
    <property type="entry name" value="TPR-like_helical_dom_sf"/>
</dbReference>
<evidence type="ECO:0000259" key="2">
    <source>
        <dbReference type="Pfam" id="PF13451"/>
    </source>
</evidence>
<dbReference type="Pfam" id="PF13451">
    <property type="entry name" value="zf_Tbcl"/>
    <property type="match status" value="1"/>
</dbReference>
<evidence type="ECO:0000256" key="1">
    <source>
        <dbReference type="SAM" id="MobiDB-lite"/>
    </source>
</evidence>
<organism evidence="3 4">
    <name type="scientific">Actinomadura algeriensis</name>
    <dbReference type="NCBI Taxonomy" id="1679523"/>
    <lineage>
        <taxon>Bacteria</taxon>
        <taxon>Bacillati</taxon>
        <taxon>Actinomycetota</taxon>
        <taxon>Actinomycetes</taxon>
        <taxon>Streptosporangiales</taxon>
        <taxon>Thermomonosporaceae</taxon>
        <taxon>Actinomadura</taxon>
    </lineage>
</organism>
<dbReference type="Gene3D" id="1.25.40.10">
    <property type="entry name" value="Tetratricopeptide repeat domain"/>
    <property type="match status" value="1"/>
</dbReference>
<sequence>MAMHRPFEIAIVSGRPRYRPRVKFDSRSNIGYCYQPLPIAEEGHHMTRRSRKHSTGRPGDAGGGRDGDVQWEDHPLYGPIPYRRSPIGYDLTFQPDLPPGAIRGDPSRQTKFCPHCRPPKYFYVDQELRCRNCTTTFIWPAEQQRHWYEVLQLSVAGKPPALCPDCRRERQEARAIGRRLARATDNVRESPDDVDALLEFAAAMAEHGKKLGSGDLARGVAAARKASRLDPSAVTAHFWEAVCHEAAGRSERAADGYQRFVYEAHARRTLSVRNLLRQAHRRLAELRTTAPVEDP</sequence>
<evidence type="ECO:0000313" key="4">
    <source>
        <dbReference type="Proteomes" id="UP000627838"/>
    </source>
</evidence>